<dbReference type="OrthoDB" id="7874348at2"/>
<keyword evidence="3" id="KW-1185">Reference proteome</keyword>
<protein>
    <submittedName>
        <fullName evidence="2">Dihydrodipicolinate reductase</fullName>
    </submittedName>
</protein>
<sequence length="119" mass="13354">MKRVFLITLGLALLAGPAMAFDRVDERDRFVSLIDGRDLRLGLFGITLQVSPDGTINGSAQGWDVTGTWDWRDGYFCREMDWSGTPISYDCQLVEERGGEKLRFTVNRGEGMGATFNLR</sequence>
<dbReference type="AlphaFoldDB" id="A0A2V1P4R1"/>
<organism evidence="2 3">
    <name type="scientific">Salibaculum griseiflavum</name>
    <dbReference type="NCBI Taxonomy" id="1914409"/>
    <lineage>
        <taxon>Bacteria</taxon>
        <taxon>Pseudomonadati</taxon>
        <taxon>Pseudomonadota</taxon>
        <taxon>Alphaproteobacteria</taxon>
        <taxon>Rhodobacterales</taxon>
        <taxon>Roseobacteraceae</taxon>
        <taxon>Salibaculum</taxon>
    </lineage>
</organism>
<dbReference type="EMBL" id="QETF01000015">
    <property type="protein sequence ID" value="PWG16292.1"/>
    <property type="molecule type" value="Genomic_DNA"/>
</dbReference>
<accession>A0A2V1P4R1</accession>
<gene>
    <name evidence="2" type="ORF">DFK10_12450</name>
</gene>
<proteinExistence type="predicted"/>
<feature type="chain" id="PRO_5015901333" evidence="1">
    <location>
        <begin position="21"/>
        <end position="119"/>
    </location>
</feature>
<evidence type="ECO:0000313" key="2">
    <source>
        <dbReference type="EMBL" id="PWG16292.1"/>
    </source>
</evidence>
<evidence type="ECO:0000256" key="1">
    <source>
        <dbReference type="SAM" id="SignalP"/>
    </source>
</evidence>
<reference evidence="3" key="1">
    <citation type="submission" date="2018-05" db="EMBL/GenBank/DDBJ databases">
        <authorList>
            <person name="Du Z."/>
            <person name="Wang X."/>
        </authorList>
    </citation>
    <scope>NUCLEOTIDE SEQUENCE [LARGE SCALE GENOMIC DNA]</scope>
    <source>
        <strain evidence="3">WDS4C29</strain>
    </source>
</reference>
<keyword evidence="1" id="KW-0732">Signal</keyword>
<dbReference type="Proteomes" id="UP000245293">
    <property type="component" value="Unassembled WGS sequence"/>
</dbReference>
<comment type="caution">
    <text evidence="2">The sequence shown here is derived from an EMBL/GenBank/DDBJ whole genome shotgun (WGS) entry which is preliminary data.</text>
</comment>
<feature type="signal peptide" evidence="1">
    <location>
        <begin position="1"/>
        <end position="20"/>
    </location>
</feature>
<dbReference type="RefSeq" id="WP_109389362.1">
    <property type="nucleotide sequence ID" value="NZ_QETF01000015.1"/>
</dbReference>
<name>A0A2V1P4R1_9RHOB</name>
<evidence type="ECO:0000313" key="3">
    <source>
        <dbReference type="Proteomes" id="UP000245293"/>
    </source>
</evidence>